<dbReference type="InterPro" id="IPR021858">
    <property type="entry name" value="Fun_TF"/>
</dbReference>
<evidence type="ECO:0000313" key="4">
    <source>
        <dbReference type="EMBL" id="VEU21922.1"/>
    </source>
</evidence>
<dbReference type="STRING" id="13370.A0A448YLV9"/>
<dbReference type="EMBL" id="CAACVR010000014">
    <property type="protein sequence ID" value="VEU21922.1"/>
    <property type="molecule type" value="Genomic_DNA"/>
</dbReference>
<dbReference type="AlphaFoldDB" id="A0A448YLV9"/>
<dbReference type="GO" id="GO:0045944">
    <property type="term" value="P:positive regulation of transcription by RNA polymerase II"/>
    <property type="evidence" value="ECO:0007669"/>
    <property type="project" value="TreeGrafter"/>
</dbReference>
<evidence type="ECO:0000313" key="5">
    <source>
        <dbReference type="Proteomes" id="UP000290900"/>
    </source>
</evidence>
<feature type="region of interest" description="Disordered" evidence="3">
    <location>
        <begin position="183"/>
        <end position="218"/>
    </location>
</feature>
<dbReference type="GO" id="GO:0005634">
    <property type="term" value="C:nucleus"/>
    <property type="evidence" value="ECO:0007669"/>
    <property type="project" value="UniProtKB-SubCell"/>
</dbReference>
<dbReference type="InParanoid" id="A0A448YLV9"/>
<dbReference type="GO" id="GO:0003700">
    <property type="term" value="F:DNA-binding transcription factor activity"/>
    <property type="evidence" value="ECO:0007669"/>
    <property type="project" value="TreeGrafter"/>
</dbReference>
<protein>
    <submittedName>
        <fullName evidence="4">DEKNAAC102932</fullName>
    </submittedName>
</protein>
<evidence type="ECO:0000256" key="3">
    <source>
        <dbReference type="SAM" id="MobiDB-lite"/>
    </source>
</evidence>
<keyword evidence="5" id="KW-1185">Reference proteome</keyword>
<feature type="compositionally biased region" description="Polar residues" evidence="3">
    <location>
        <begin position="206"/>
        <end position="218"/>
    </location>
</feature>
<gene>
    <name evidence="4" type="ORF">BRENAR_LOCUS2654</name>
</gene>
<dbReference type="PANTHER" id="PTHR37534">
    <property type="entry name" value="TRANSCRIPTIONAL ACTIVATOR PROTEIN UGA3"/>
    <property type="match status" value="1"/>
</dbReference>
<dbReference type="GO" id="GO:0000976">
    <property type="term" value="F:transcription cis-regulatory region binding"/>
    <property type="evidence" value="ECO:0007669"/>
    <property type="project" value="TreeGrafter"/>
</dbReference>
<feature type="compositionally biased region" description="Low complexity" evidence="3">
    <location>
        <begin position="190"/>
        <end position="205"/>
    </location>
</feature>
<reference evidence="4 5" key="1">
    <citation type="submission" date="2018-12" db="EMBL/GenBank/DDBJ databases">
        <authorList>
            <person name="Tiukova I."/>
            <person name="Dainat J."/>
        </authorList>
    </citation>
    <scope>NUCLEOTIDE SEQUENCE [LARGE SCALE GENOMIC DNA]</scope>
</reference>
<keyword evidence="2" id="KW-0539">Nucleus</keyword>
<dbReference type="Proteomes" id="UP000290900">
    <property type="component" value="Unassembled WGS sequence"/>
</dbReference>
<evidence type="ECO:0000256" key="1">
    <source>
        <dbReference type="ARBA" id="ARBA00004123"/>
    </source>
</evidence>
<proteinExistence type="predicted"/>
<dbReference type="PANTHER" id="PTHR37534:SF43">
    <property type="entry name" value="FINGER DOMAIN PROTEIN, PUTATIVE (AFU_ORTHOLOGUE AFUA_1G01850)-RELATED"/>
    <property type="match status" value="1"/>
</dbReference>
<dbReference type="Pfam" id="PF11951">
    <property type="entry name" value="Fungal_trans_2"/>
    <property type="match status" value="1"/>
</dbReference>
<name>A0A448YLV9_BRENA</name>
<sequence>MCNDGLMSMLVAFGVAHRNTLLHQEIPTDVVESLMSRALRDLLALLDNSSTSTSDLTLTLVMLLSSFMVFTFKSDKWRVHLKGARQILLLRGYSKPFSKLITDFRNDDTPADTYMNNEIKKSRLLFFLIRWFAYIDIFTNLSGPLEPTDDEVNRYLQKRIRLQLEGNSGSPTMTESTLDSSAFDELDGSQRGQQQPQQQFEDSLQPSPDQLSPQIPVQQTGDQQIDYNIAADATFMKEESHKDIDYILGFNIKFLPLYSQICKLIKHINIQKRIQAQDQGNSRFEFKVSPKVIERSLQIEMQFRKLGKIEFDTDYTTNSKSFNSIVASNRCFLLMGLIQLYRRVLQIPRKSKLVQEMSASIAGLTQDFIDTKKSPSSLCLILPIFVGGCECDDPKDRQIYRANMKDMASQGSPSAAVASEIMEQCWVTGRDWYEIMYTENRTVVFL</sequence>
<dbReference type="OrthoDB" id="5229455at2759"/>
<organism evidence="4 5">
    <name type="scientific">Brettanomyces naardenensis</name>
    <name type="common">Yeast</name>
    <dbReference type="NCBI Taxonomy" id="13370"/>
    <lineage>
        <taxon>Eukaryota</taxon>
        <taxon>Fungi</taxon>
        <taxon>Dikarya</taxon>
        <taxon>Ascomycota</taxon>
        <taxon>Saccharomycotina</taxon>
        <taxon>Pichiomycetes</taxon>
        <taxon>Pichiales</taxon>
        <taxon>Pichiaceae</taxon>
        <taxon>Brettanomyces</taxon>
    </lineage>
</organism>
<evidence type="ECO:0000256" key="2">
    <source>
        <dbReference type="ARBA" id="ARBA00023242"/>
    </source>
</evidence>
<comment type="subcellular location">
    <subcellularLocation>
        <location evidence="1">Nucleus</location>
    </subcellularLocation>
</comment>
<accession>A0A448YLV9</accession>